<proteinExistence type="inferred from homology"/>
<accession>R4R2G2</accession>
<geneLocation type="plasmid" evidence="9">
    <name>pMARC4</name>
</geneLocation>
<evidence type="ECO:0000256" key="3">
    <source>
        <dbReference type="ARBA" id="ARBA00022475"/>
    </source>
</evidence>
<feature type="transmembrane region" description="Helical" evidence="7">
    <location>
        <begin position="228"/>
        <end position="253"/>
    </location>
</feature>
<dbReference type="GO" id="GO:0016413">
    <property type="term" value="F:O-acetyltransferase activity"/>
    <property type="evidence" value="ECO:0007669"/>
    <property type="project" value="TreeGrafter"/>
</dbReference>
<protein>
    <submittedName>
        <fullName evidence="9">Acyltransferase</fullName>
    </submittedName>
</protein>
<keyword evidence="9" id="KW-0808">Transferase</keyword>
<evidence type="ECO:0000256" key="2">
    <source>
        <dbReference type="ARBA" id="ARBA00007400"/>
    </source>
</evidence>
<evidence type="ECO:0000256" key="1">
    <source>
        <dbReference type="ARBA" id="ARBA00004651"/>
    </source>
</evidence>
<feature type="transmembrane region" description="Helical" evidence="7">
    <location>
        <begin position="75"/>
        <end position="96"/>
    </location>
</feature>
<keyword evidence="9" id="KW-0614">Plasmid</keyword>
<keyword evidence="4 7" id="KW-0812">Transmembrane</keyword>
<dbReference type="AlphaFoldDB" id="R4R2G2"/>
<comment type="subcellular location">
    <subcellularLocation>
        <location evidence="1">Cell membrane</location>
        <topology evidence="1">Multi-pass membrane protein</topology>
    </subcellularLocation>
</comment>
<feature type="transmembrane region" description="Helical" evidence="7">
    <location>
        <begin position="289"/>
        <end position="311"/>
    </location>
</feature>
<organism evidence="9">
    <name type="scientific">Paracoccus marcusii</name>
    <dbReference type="NCBI Taxonomy" id="59779"/>
    <lineage>
        <taxon>Bacteria</taxon>
        <taxon>Pseudomonadati</taxon>
        <taxon>Pseudomonadota</taxon>
        <taxon>Alphaproteobacteria</taxon>
        <taxon>Rhodobacterales</taxon>
        <taxon>Paracoccaceae</taxon>
        <taxon>Paracoccus</taxon>
    </lineage>
</organism>
<dbReference type="PANTHER" id="PTHR40074:SF4">
    <property type="entry name" value="INNER MEMBRANE PROTEIN YCFT"/>
    <property type="match status" value="1"/>
</dbReference>
<dbReference type="GO" id="GO:0005886">
    <property type="term" value="C:plasma membrane"/>
    <property type="evidence" value="ECO:0007669"/>
    <property type="project" value="UniProtKB-SubCell"/>
</dbReference>
<evidence type="ECO:0000313" key="9">
    <source>
        <dbReference type="EMBL" id="AGL76964.1"/>
    </source>
</evidence>
<dbReference type="RefSeq" id="WP_016338406.1">
    <property type="nucleotide sequence ID" value="NC_021241.1"/>
</dbReference>
<evidence type="ECO:0000259" key="8">
    <source>
        <dbReference type="Pfam" id="PF01757"/>
    </source>
</evidence>
<keyword evidence="6 7" id="KW-0472">Membrane</keyword>
<evidence type="ECO:0000256" key="5">
    <source>
        <dbReference type="ARBA" id="ARBA00022989"/>
    </source>
</evidence>
<evidence type="ECO:0000256" key="4">
    <source>
        <dbReference type="ARBA" id="ARBA00022692"/>
    </source>
</evidence>
<dbReference type="Pfam" id="PF01757">
    <property type="entry name" value="Acyl_transf_3"/>
    <property type="match status" value="1"/>
</dbReference>
<feature type="domain" description="Acyltransferase 3" evidence="8">
    <location>
        <begin position="10"/>
        <end position="309"/>
    </location>
</feature>
<sequence>MTLQNRLDHLDFAKGISIALVVVFHATMALDRQNMADAHYWLLNNFMSPIRMPVFFFISGFLMKKSARSASTDAFYRKVAGLIYLFVLWSVIHLLWETVSPLTSAPAANRWVEFLYSPSSVLWFIWALAIYFCIARAGETVRRDAIFVVALMLSLVTYMGLIEFANYAHNNVLKFLPMFLFGAWYAKPLINSDTLRHPATFPLSLLAFGVAFAIIYKGSFTTPVMGTMTFLMAILGIVVGLAMSIFLCSFDLIRRVPVYLGRNTLGIYVAHSPIVAVLAALLAKATQGGMVISMLGVPLVTVAAILLSLGLKIVAERAGGRWFYHFPLALTKNRALSAS</sequence>
<dbReference type="PANTHER" id="PTHR40074">
    <property type="entry name" value="O-ACETYLTRANSFERASE WECH"/>
    <property type="match status" value="1"/>
</dbReference>
<feature type="transmembrane region" description="Helical" evidence="7">
    <location>
        <begin position="171"/>
        <end position="187"/>
    </location>
</feature>
<comment type="similarity">
    <text evidence="2">Belongs to the acyltransferase 3 family.</text>
</comment>
<dbReference type="EMBL" id="KC561055">
    <property type="protein sequence ID" value="AGL76964.1"/>
    <property type="molecule type" value="Genomic_DNA"/>
</dbReference>
<feature type="transmembrane region" description="Helical" evidence="7">
    <location>
        <begin position="42"/>
        <end position="63"/>
    </location>
</feature>
<feature type="transmembrane region" description="Helical" evidence="7">
    <location>
        <begin position="199"/>
        <end position="216"/>
    </location>
</feature>
<dbReference type="GO" id="GO:0009246">
    <property type="term" value="P:enterobacterial common antigen biosynthetic process"/>
    <property type="evidence" value="ECO:0007669"/>
    <property type="project" value="TreeGrafter"/>
</dbReference>
<feature type="transmembrane region" description="Helical" evidence="7">
    <location>
        <begin position="116"/>
        <end position="134"/>
    </location>
</feature>
<evidence type="ECO:0000256" key="6">
    <source>
        <dbReference type="ARBA" id="ARBA00023136"/>
    </source>
</evidence>
<dbReference type="InterPro" id="IPR002656">
    <property type="entry name" value="Acyl_transf_3_dom"/>
</dbReference>
<keyword evidence="3" id="KW-1003">Cell membrane</keyword>
<feature type="transmembrane region" description="Helical" evidence="7">
    <location>
        <begin position="12"/>
        <end position="30"/>
    </location>
</feature>
<feature type="transmembrane region" description="Helical" evidence="7">
    <location>
        <begin position="146"/>
        <end position="165"/>
    </location>
</feature>
<feature type="transmembrane region" description="Helical" evidence="7">
    <location>
        <begin position="265"/>
        <end position="283"/>
    </location>
</feature>
<keyword evidence="5 7" id="KW-1133">Transmembrane helix</keyword>
<keyword evidence="9" id="KW-0012">Acyltransferase</keyword>
<evidence type="ECO:0000256" key="7">
    <source>
        <dbReference type="SAM" id="Phobius"/>
    </source>
</evidence>
<reference evidence="9" key="1">
    <citation type="journal article" date="2013" name="PLoS ONE">
        <title>Plasmids of Carotenoid-Producing Paracoccus spp. (Alphaproteobacteria) - Structure, Diversity and Evolution.</title>
        <authorList>
            <person name="Maj A."/>
            <person name="Dziewit L."/>
            <person name="Czarnecki J."/>
            <person name="Wlodarczyk M."/>
            <person name="Baj J."/>
            <person name="Skrzypczyk G."/>
            <person name="Giersz D."/>
            <person name="Bartosik D."/>
        </authorList>
    </citation>
    <scope>NUCLEOTIDE SEQUENCE</scope>
    <source>
        <strain evidence="9">DSM 11574</strain>
        <plasmid evidence="9">pMARC4</plasmid>
    </source>
</reference>
<name>R4R2G2_9RHOB</name>